<keyword evidence="2 4" id="KW-0547">Nucleotide-binding</keyword>
<dbReference type="Pfam" id="PF00069">
    <property type="entry name" value="Pkinase"/>
    <property type="match status" value="1"/>
</dbReference>
<keyword evidence="9" id="KW-1185">Reference proteome</keyword>
<dbReference type="EMBL" id="LT554077">
    <property type="protein sequence ID" value="SAM03324.1"/>
    <property type="molecule type" value="Genomic_DNA"/>
</dbReference>
<dbReference type="Proteomes" id="UP000078561">
    <property type="component" value="Unassembled WGS sequence"/>
</dbReference>
<feature type="compositionally biased region" description="Polar residues" evidence="6">
    <location>
        <begin position="50"/>
        <end position="66"/>
    </location>
</feature>
<keyword evidence="5" id="KW-0808">Transferase</keyword>
<evidence type="ECO:0000256" key="4">
    <source>
        <dbReference type="PROSITE-ProRule" id="PRU10141"/>
    </source>
</evidence>
<keyword evidence="5" id="KW-0723">Serine/threonine-protein kinase</keyword>
<dbReference type="PROSITE" id="PS00107">
    <property type="entry name" value="PROTEIN_KINASE_ATP"/>
    <property type="match status" value="1"/>
</dbReference>
<proteinExistence type="inferred from homology"/>
<evidence type="ECO:0000256" key="1">
    <source>
        <dbReference type="ARBA" id="ARBA00008874"/>
    </source>
</evidence>
<name>A0A168Q132_ABSGL</name>
<dbReference type="STRING" id="4829.A0A168Q132"/>
<dbReference type="Gene3D" id="1.10.510.10">
    <property type="entry name" value="Transferase(Phosphotransferase) domain 1"/>
    <property type="match status" value="1"/>
</dbReference>
<keyword evidence="5" id="KW-0418">Kinase</keyword>
<dbReference type="PROSITE" id="PS50011">
    <property type="entry name" value="PROTEIN_KINASE_DOM"/>
    <property type="match status" value="1"/>
</dbReference>
<dbReference type="AlphaFoldDB" id="A0A168Q132"/>
<dbReference type="GO" id="GO:0004674">
    <property type="term" value="F:protein serine/threonine kinase activity"/>
    <property type="evidence" value="ECO:0007669"/>
    <property type="project" value="UniProtKB-KW"/>
</dbReference>
<sequence length="435" mass="49650">MQTITQKRTSNKLQHSSKMATLQKSKSEPNCTTTNASFRTTSIHPKRKSTGNLRRQSSFSDGKFTHSASNAHKNVWRSPGCYEVPDILGNAYLKPESPVAMTLRPIDPAKQVTKRPWYPPSPHYQIPQLPPLARAENKFEVKMRKIIPKVSVRTSDPRQRYTGFKEIGTGVNGAVVKASFRKQPNVQLAIKRCKLDPDREYRAAILRELRIMASGHPNLIKLREVTMCRDDIWMAMDLMRCSVFAILCQRGIPEGYTVHIACETLKALIYLHGKGLLHRDLKCENLLLGWDGQIKLADFGLAARVDRRNRDRLGTTKWMAPEVIREDYYNEKIDLWSLGITIIEMMDRVPPHYLIKDEEELFDIIATEPSPTFTYSHPSMYMRGLVAWLLDEEASTRPTAKDVLMEIDAHIKSDLLPCSTPHELARFANQVLPPC</sequence>
<evidence type="ECO:0000256" key="6">
    <source>
        <dbReference type="SAM" id="MobiDB-lite"/>
    </source>
</evidence>
<protein>
    <recommendedName>
        <fullName evidence="7">Protein kinase domain-containing protein</fullName>
    </recommendedName>
</protein>
<dbReference type="OMA" id="VYMACET"/>
<evidence type="ECO:0000256" key="2">
    <source>
        <dbReference type="ARBA" id="ARBA00022741"/>
    </source>
</evidence>
<dbReference type="InParanoid" id="A0A168Q132"/>
<dbReference type="InterPro" id="IPR051931">
    <property type="entry name" value="PAK3-like"/>
</dbReference>
<dbReference type="PANTHER" id="PTHR45832:SF22">
    <property type="entry name" value="SERINE_THREONINE-PROTEIN KINASE SAMKA-RELATED"/>
    <property type="match status" value="1"/>
</dbReference>
<organism evidence="8">
    <name type="scientific">Absidia glauca</name>
    <name type="common">Pin mould</name>
    <dbReference type="NCBI Taxonomy" id="4829"/>
    <lineage>
        <taxon>Eukaryota</taxon>
        <taxon>Fungi</taxon>
        <taxon>Fungi incertae sedis</taxon>
        <taxon>Mucoromycota</taxon>
        <taxon>Mucoromycotina</taxon>
        <taxon>Mucoromycetes</taxon>
        <taxon>Mucorales</taxon>
        <taxon>Cunninghamellaceae</taxon>
        <taxon>Absidia</taxon>
    </lineage>
</organism>
<dbReference type="OrthoDB" id="2914378at2759"/>
<dbReference type="SMART" id="SM00220">
    <property type="entry name" value="S_TKc"/>
    <property type="match status" value="1"/>
</dbReference>
<feature type="region of interest" description="Disordered" evidence="6">
    <location>
        <begin position="1"/>
        <end position="66"/>
    </location>
</feature>
<accession>A0A168Q132</accession>
<feature type="domain" description="Protein kinase" evidence="7">
    <location>
        <begin position="161"/>
        <end position="411"/>
    </location>
</feature>
<gene>
    <name evidence="8" type="primary">ABSGL_09142.1 scaffold 10682</name>
</gene>
<dbReference type="SUPFAM" id="SSF56112">
    <property type="entry name" value="Protein kinase-like (PK-like)"/>
    <property type="match status" value="1"/>
</dbReference>
<feature type="binding site" evidence="4">
    <location>
        <position position="191"/>
    </location>
    <ligand>
        <name>ATP</name>
        <dbReference type="ChEBI" id="CHEBI:30616"/>
    </ligand>
</feature>
<dbReference type="PANTHER" id="PTHR45832">
    <property type="entry name" value="SERINE/THREONINE-PROTEIN KINASE SAMKA-RELATED-RELATED"/>
    <property type="match status" value="1"/>
</dbReference>
<evidence type="ECO:0000313" key="9">
    <source>
        <dbReference type="Proteomes" id="UP000078561"/>
    </source>
</evidence>
<dbReference type="GO" id="GO:0005524">
    <property type="term" value="F:ATP binding"/>
    <property type="evidence" value="ECO:0007669"/>
    <property type="project" value="UniProtKB-UniRule"/>
</dbReference>
<keyword evidence="3 4" id="KW-0067">ATP-binding</keyword>
<feature type="compositionally biased region" description="Polar residues" evidence="6">
    <location>
        <begin position="1"/>
        <end position="43"/>
    </location>
</feature>
<evidence type="ECO:0000259" key="7">
    <source>
        <dbReference type="PROSITE" id="PS50011"/>
    </source>
</evidence>
<comment type="similarity">
    <text evidence="1">Belongs to the protein kinase superfamily. STE Ser/Thr protein kinase family. STE20 subfamily.</text>
</comment>
<dbReference type="PROSITE" id="PS00108">
    <property type="entry name" value="PROTEIN_KINASE_ST"/>
    <property type="match status" value="1"/>
</dbReference>
<evidence type="ECO:0000313" key="8">
    <source>
        <dbReference type="EMBL" id="SAM03324.1"/>
    </source>
</evidence>
<dbReference type="InterPro" id="IPR008271">
    <property type="entry name" value="Ser/Thr_kinase_AS"/>
</dbReference>
<reference evidence="8" key="1">
    <citation type="submission" date="2016-04" db="EMBL/GenBank/DDBJ databases">
        <authorList>
            <person name="Evans L.H."/>
            <person name="Alamgir A."/>
            <person name="Owens N."/>
            <person name="Weber N.D."/>
            <person name="Virtaneva K."/>
            <person name="Barbian K."/>
            <person name="Babar A."/>
            <person name="Rosenke K."/>
        </authorList>
    </citation>
    <scope>NUCLEOTIDE SEQUENCE [LARGE SCALE GENOMIC DNA]</scope>
    <source>
        <strain evidence="8">CBS 101.48</strain>
    </source>
</reference>
<dbReference type="InterPro" id="IPR017441">
    <property type="entry name" value="Protein_kinase_ATP_BS"/>
</dbReference>
<dbReference type="InterPro" id="IPR000719">
    <property type="entry name" value="Prot_kinase_dom"/>
</dbReference>
<dbReference type="InterPro" id="IPR011009">
    <property type="entry name" value="Kinase-like_dom_sf"/>
</dbReference>
<evidence type="ECO:0000256" key="3">
    <source>
        <dbReference type="ARBA" id="ARBA00022840"/>
    </source>
</evidence>
<evidence type="ECO:0000256" key="5">
    <source>
        <dbReference type="RuleBase" id="RU000304"/>
    </source>
</evidence>